<evidence type="ECO:0000256" key="1">
    <source>
        <dbReference type="SAM" id="Phobius"/>
    </source>
</evidence>
<dbReference type="PANTHER" id="PTHR43327:SF47">
    <property type="entry name" value="BAND 7 PROTEIN"/>
    <property type="match status" value="1"/>
</dbReference>
<accession>A0A1G2K1Z4</accession>
<reference evidence="3 4" key="1">
    <citation type="journal article" date="2016" name="Nat. Commun.">
        <title>Thousands of microbial genomes shed light on interconnected biogeochemical processes in an aquifer system.</title>
        <authorList>
            <person name="Anantharaman K."/>
            <person name="Brown C.T."/>
            <person name="Hug L.A."/>
            <person name="Sharon I."/>
            <person name="Castelle C.J."/>
            <person name="Probst A.J."/>
            <person name="Thomas B.C."/>
            <person name="Singh A."/>
            <person name="Wilkins M.J."/>
            <person name="Karaoz U."/>
            <person name="Brodie E.L."/>
            <person name="Williams K.H."/>
            <person name="Hubbard S.S."/>
            <person name="Banfield J.F."/>
        </authorList>
    </citation>
    <scope>NUCLEOTIDE SEQUENCE [LARGE SCALE GENOMIC DNA]</scope>
</reference>
<proteinExistence type="predicted"/>
<dbReference type="SMART" id="SM00244">
    <property type="entry name" value="PHB"/>
    <property type="match status" value="1"/>
</dbReference>
<gene>
    <name evidence="3" type="ORF">A2633_01690</name>
</gene>
<feature type="transmembrane region" description="Helical" evidence="1">
    <location>
        <begin position="6"/>
        <end position="27"/>
    </location>
</feature>
<organism evidence="3 4">
    <name type="scientific">Candidatus Sungbacteria bacterium RIFCSPHIGHO2_01_FULL_47_32</name>
    <dbReference type="NCBI Taxonomy" id="1802264"/>
    <lineage>
        <taxon>Bacteria</taxon>
        <taxon>Candidatus Sungiibacteriota</taxon>
    </lineage>
</organism>
<dbReference type="Gene3D" id="3.30.479.30">
    <property type="entry name" value="Band 7 domain"/>
    <property type="match status" value="1"/>
</dbReference>
<dbReference type="InterPro" id="IPR001107">
    <property type="entry name" value="Band_7"/>
</dbReference>
<dbReference type="AlphaFoldDB" id="A0A1G2K1Z4"/>
<evidence type="ECO:0000313" key="3">
    <source>
        <dbReference type="EMBL" id="OGZ93417.1"/>
    </source>
</evidence>
<dbReference type="PANTHER" id="PTHR43327">
    <property type="entry name" value="STOMATIN-LIKE PROTEIN 2, MITOCHONDRIAL"/>
    <property type="match status" value="1"/>
</dbReference>
<keyword evidence="1" id="KW-0812">Transmembrane</keyword>
<name>A0A1G2K1Z4_9BACT</name>
<feature type="domain" description="Band 7" evidence="2">
    <location>
        <begin position="22"/>
        <end position="242"/>
    </location>
</feature>
<evidence type="ECO:0000313" key="4">
    <source>
        <dbReference type="Proteomes" id="UP000177152"/>
    </source>
</evidence>
<evidence type="ECO:0000259" key="2">
    <source>
        <dbReference type="SMART" id="SM00244"/>
    </source>
</evidence>
<dbReference type="Pfam" id="PF01145">
    <property type="entry name" value="Band_7"/>
    <property type="match status" value="1"/>
</dbReference>
<keyword evidence="1" id="KW-1133">Transmembrane helix</keyword>
<dbReference type="EMBL" id="MHQC01000059">
    <property type="protein sequence ID" value="OGZ93417.1"/>
    <property type="molecule type" value="Genomic_DNA"/>
</dbReference>
<protein>
    <submittedName>
        <fullName evidence="3">Band 7 protein</fullName>
    </submittedName>
</protein>
<sequence length="326" mass="36567">MTVLIGIYSGLLLYVIIRVLITGFFVVQQNERAVKTRFGRAERFEGTSTLDIPEFSDSLTEDEKERYTFPQLKVIMPGGPYFKFPWEKIHKASIATELIDIAYDPENHYANENNTALEAVTKDQLNIKLRGQLRYTVSDKNLYAYIFGVKNPIAHVMGYFISILRERIANFEAPAREDAHTSLAASYGTSINDLRKNLGQFNQHMEEECRSSAARYGITLDAALVTALEPPSDVESALAAINTTHNHVSSQISLAQAAADQKIVQSRRAVEIETLKAQAEVQLLGRLAEQLGEIKKNGDKTLLAYVRNVKLTLLSKAKRIIFEAKK</sequence>
<keyword evidence="1" id="KW-0472">Membrane</keyword>
<dbReference type="InterPro" id="IPR036013">
    <property type="entry name" value="Band_7/SPFH_dom_sf"/>
</dbReference>
<dbReference type="SUPFAM" id="SSF117892">
    <property type="entry name" value="Band 7/SPFH domain"/>
    <property type="match status" value="1"/>
</dbReference>
<dbReference type="InterPro" id="IPR050710">
    <property type="entry name" value="Band7/mec-2_domain"/>
</dbReference>
<dbReference type="Proteomes" id="UP000177152">
    <property type="component" value="Unassembled WGS sequence"/>
</dbReference>
<comment type="caution">
    <text evidence="3">The sequence shown here is derived from an EMBL/GenBank/DDBJ whole genome shotgun (WGS) entry which is preliminary data.</text>
</comment>